<evidence type="ECO:0000313" key="2">
    <source>
        <dbReference type="EMBL" id="RKN38449.1"/>
    </source>
</evidence>
<dbReference type="Proteomes" id="UP000281726">
    <property type="component" value="Unassembled WGS sequence"/>
</dbReference>
<reference evidence="2 3" key="1">
    <citation type="journal article" date="2004" name="Syst. Appl. Microbiol.">
        <title>Cryptoendolithic actinomycetes from antarctic sandstone rock samples: Micromonospora endolithica sp. nov. and two isolates related to Micromonospora coerulea Jensen 1932.</title>
        <authorList>
            <person name="Hirsch P."/>
            <person name="Mevs U."/>
            <person name="Kroppenstedt R.M."/>
            <person name="Schumann P."/>
            <person name="Stackebrandt E."/>
        </authorList>
    </citation>
    <scope>NUCLEOTIDE SEQUENCE [LARGE SCALE GENOMIC DNA]</scope>
    <source>
        <strain evidence="2 3">JCM 12677</strain>
    </source>
</reference>
<name>A0A3A9YRL5_9ACTN</name>
<protein>
    <submittedName>
        <fullName evidence="2">Uncharacterized protein</fullName>
    </submittedName>
</protein>
<gene>
    <name evidence="2" type="ORF">D7223_31075</name>
</gene>
<dbReference type="RefSeq" id="WP_120733030.1">
    <property type="nucleotide sequence ID" value="NZ_RBAK01000021.1"/>
</dbReference>
<accession>A0A3A9YRL5</accession>
<keyword evidence="3" id="KW-1185">Reference proteome</keyword>
<dbReference type="AlphaFoldDB" id="A0A3A9YRL5"/>
<comment type="caution">
    <text evidence="2">The sequence shown here is derived from an EMBL/GenBank/DDBJ whole genome shotgun (WGS) entry which is preliminary data.</text>
</comment>
<sequence length="580" mass="59424">MADRDVEIDIVATDKTGPGVTSTERNLKRVEQAAEKNRSALSRVAEDYSRGLSKIGSAAKRWADSGDGAGKKFARGLIGGVGKLVEAGGGIAGSLTKAVQSAGPHVQAALAAALVAGAVVAAPAIGAVLGGALVGGAGLAGVAGGLVIAAKDTRVRAAFDGLTDEVGAGLQDAAQRFVPAALAAIGEARAAFRNIEPDLRRIFNASSSWVAPLTKSLGQGAKLALSGIADAVAKAGPIVSAIGDGVRMVGLAIGGVFRSLADDGPVLALAMKGAFTIIAAAITWAGKALNTLVEAFEWFVNKIPGGKRMLDELAASQTKTTGTTFAASQGFRALATDSTAAANGISQVKQRSDDLVDSNIGLMQAQIASREATRTATAAIRDNANAKLSNRQRADANKTALLNLATAFNSEAAAGDRSKISAQAASAAYARNRSSLIAMAEKAGYSRQKAVELANSLLKIPKNVPVRISADTGAATAAVGAFQKKVNSLKGKTVTVTARWTSQGQHIPGSGTHLEHAGYRSWAPSDGGGTSRTGGPTRVEATVAQTLNVNLDGRPFYAYTQQAIAEDRRRERWRQKVGVR</sequence>
<evidence type="ECO:0000313" key="3">
    <source>
        <dbReference type="Proteomes" id="UP000281726"/>
    </source>
</evidence>
<dbReference type="EMBL" id="RBAK01000021">
    <property type="protein sequence ID" value="RKN38449.1"/>
    <property type="molecule type" value="Genomic_DNA"/>
</dbReference>
<organism evidence="2 3">
    <name type="scientific">Micromonospora endolithica</name>
    <dbReference type="NCBI Taxonomy" id="230091"/>
    <lineage>
        <taxon>Bacteria</taxon>
        <taxon>Bacillati</taxon>
        <taxon>Actinomycetota</taxon>
        <taxon>Actinomycetes</taxon>
        <taxon>Micromonosporales</taxon>
        <taxon>Micromonosporaceae</taxon>
        <taxon>Micromonospora</taxon>
    </lineage>
</organism>
<feature type="region of interest" description="Disordered" evidence="1">
    <location>
        <begin position="504"/>
        <end position="535"/>
    </location>
</feature>
<dbReference type="OrthoDB" id="3405392at2"/>
<evidence type="ECO:0000256" key="1">
    <source>
        <dbReference type="SAM" id="MobiDB-lite"/>
    </source>
</evidence>
<proteinExistence type="predicted"/>